<evidence type="ECO:0000256" key="2">
    <source>
        <dbReference type="ARBA" id="ARBA00022737"/>
    </source>
</evidence>
<reference evidence="8 9" key="1">
    <citation type="submission" date="2024-11" db="EMBL/GenBank/DDBJ databases">
        <title>Chromosome-level genome assembly of the freshwater bivalve Anodonta woodiana.</title>
        <authorList>
            <person name="Chen X."/>
        </authorList>
    </citation>
    <scope>NUCLEOTIDE SEQUENCE [LARGE SCALE GENOMIC DNA]</scope>
    <source>
        <strain evidence="8">MN2024</strain>
        <tissue evidence="8">Gills</tissue>
    </source>
</reference>
<dbReference type="EMBL" id="JBJQND010000016">
    <property type="protein sequence ID" value="KAL3847660.1"/>
    <property type="molecule type" value="Genomic_DNA"/>
</dbReference>
<evidence type="ECO:0000259" key="7">
    <source>
        <dbReference type="SMART" id="SM00438"/>
    </source>
</evidence>
<dbReference type="PANTHER" id="PTHR10887">
    <property type="entry name" value="DNA2/NAM7 HELICASE FAMILY"/>
    <property type="match status" value="1"/>
</dbReference>
<dbReference type="InterPro" id="IPR000967">
    <property type="entry name" value="Znf_NFX1"/>
</dbReference>
<dbReference type="Pfam" id="PF13087">
    <property type="entry name" value="AAA_12"/>
    <property type="match status" value="1"/>
</dbReference>
<feature type="compositionally biased region" description="Low complexity" evidence="6">
    <location>
        <begin position="122"/>
        <end position="131"/>
    </location>
</feature>
<keyword evidence="3" id="KW-0863">Zinc-finger</keyword>
<dbReference type="InterPro" id="IPR041677">
    <property type="entry name" value="DNA2/NAM7_AAA_11"/>
</dbReference>
<dbReference type="Gene3D" id="3.40.50.300">
    <property type="entry name" value="P-loop containing nucleotide triphosphate hydrolases"/>
    <property type="match status" value="3"/>
</dbReference>
<sequence length="2191" mass="251960">MDDAEDETNDSRLSAQSVFGQRASTERQGGHKKATRKTGSSTVITRKEFEGASGTTTKTRLRSDSARDLSGRSRSHETRSKSSLDGVHAPSNAGATGNDNHMQEPGSAITRDNYVHRRKSKSVVSARASVSGFGKMQEKRTMEQLHDDKESFGSHASVSNSTRTKEFQLGYHTDRQGRKGERRKGKEHMNVSGNGQTCKLKADRDDKRRKAPSKDCDKSFKSNYEANLATKERKNDEGNIKRRRNRGGRGHHSKQMPMETMRNNSAIEEKSPNDGRNEKRFDQSKNHQTNWAGDRTRNKYHEVPDKASKTGRQAFKRTDKKPQITTDLDSEDVDENIMTTMNEKVISLLEKDTSQMCKVLSKEKALLKKMIKLSCNDQELLINVISLLEKALSPCFSQNAGYALIIVLKDTSFFESAIVPFLSTFLGKEFLDWSQHVQALNKIIRLALSFFSRTPTSMYLIFGLLDILQRIAEILPISDNHDNPLHEIHEGIIELQAMKESQVSKRMTKSVTHRLSRAFRHENEEPPDNFRDIAMYPQHAEIKADEPPFFRMNKETGGYNNLEHYLDVQYRLLREDFICPLREGIREYKQKVHMKNKKLQDLRLYYGVKIHHLVPGRDGIYHRLEFNVSHLKHVEWAHSKRLLYGSFLCLSSDDFETMIFATVADRDPRTLRQGIVSVSFQTDFKDVMERSQQTFVMVESIAFFEAYKHVLCGLQNVYRLPFQTHLVSCEKDVDPPIYLSRTDSQVYDLQPLLDRAMTISKYQAANQQISDSKALRKVQVLSLSDWPSADEMGLDCSQYSAIQTALTRKFSITQGPPGTGKTYIGLQIVRVLLHNRHVWDETYHALVGTSRSPMLIVCYTNHALDQFLEGISKFYTGDIVRVGGRCSNEALSKHHLDKFRERFRKERLIPSAIRDDRFQTRILLNVYMKKLEAKVKALEQAKRRLLNEEELYPYMQHLYDSLIFGFDEILWNDFIMVEEVAQHGMKSWIIEEWLGCGCLLPVIDENLDLLQNMDISEEYVNVAANVAEDIVDCVSEDVYVNIVDVADAIEADRQMMDDRDFSMLSRKEITETPIKTGSVEPKTQIRREKNGNKMVETEGKQNQKSVWQISKSERRRRNEDLKQQIHAARIMKEEQVDKVVNVWELDYTDRWCLYLYWRQRYLNALEEDYVRQANLYEEVMKEYKDAKMREDKFILEHAQIIGMTTTCAARYQPVLQKIGPRIIIVEEAAEVLESHIITTLSEHCQHLILIGDHEQLRPNPTTYTLAKDYKFDISLFERMVNNGIQCDCLEEQHRMRPEISMLLQHIYHNLRDHASVTEYEHIRGVGTDIFFIDHTQEELNDADQKSHLNKHEARYIVALCKYLLRQGYSPNQITVLTTYSGQLFCLRNMMPKSDFDGVKVTVVDNYQGEENDIILLSLVRSNHEGKIGFLKISNRICVALSRARKGFYVIGNFSFLTRHSELWRNVVETLKKEKRLGEALSLHCQNHPSERFEAADALEFERFSPEGGCKKECRTRLNCGHVCRRLCHPDDINHEKYQCQKPCEKLCERGHSCKKRCYQDCKCMVKVAKEMPECNHMQDMPCYMKPEDFECMFPVSSTLPICGHSVTVKCKEDTIYMKCPMPCEKRLSCGHTCQRPCGEMHTENCLVEVEEILQCGHKAHIQCYMSKSEILCKEMCTRRLSCGHACKTICGVKHDHNQNCNQLVTKNVPGCSHTVLTSCNIPESKLTCDKIIEVKFNCGHTSGVRCGQESSQKCNFMIEKTFECGHKSDVPCHRAGNIECHKKCETRLVCGHQCSGDCTECIKGRLHKQCSAANVEVLICGHVCTILCSYCQPCEKKCDQNCPHKTCMKSCSELCEPCIEPCTWSCPHFKCTKTCSDICDRPPCNEPCQKSLKCKHTCIGICGEPCPTLCRICNKDKVTKRRFGKESSPKSKFVQLCDCGDVVEVTAMDRWMQQQVQKGDVSEIRFPVCPCCRTIIRNSVRYQRELNKIRGAIRQVKLKLCNPETRDQLFKDELNSKIKMLESSFKTKSRLGIEKEISGEFIKSVDAFKNWISIQTFIVTPQKELDVKDELRRLQLMLKLIILSHESLQSDTRLTQDLHNIVESARTLLLLGERLKNNSMGVERCIENIARLSTPSFFDEPLMIDNTMLDVRREWSRGTWVTCSAGHVVRKVELINGSCPCCVPSVRESAV</sequence>
<feature type="coiled-coil region" evidence="5">
    <location>
        <begin position="924"/>
        <end position="951"/>
    </location>
</feature>
<dbReference type="GO" id="GO:0008270">
    <property type="term" value="F:zinc ion binding"/>
    <property type="evidence" value="ECO:0007669"/>
    <property type="project" value="UniProtKB-KW"/>
</dbReference>
<evidence type="ECO:0000256" key="4">
    <source>
        <dbReference type="ARBA" id="ARBA00022833"/>
    </source>
</evidence>
<dbReference type="EMBL" id="JBJQND010000016">
    <property type="protein sequence ID" value="KAL3847661.1"/>
    <property type="molecule type" value="Genomic_DNA"/>
</dbReference>
<dbReference type="InterPro" id="IPR041679">
    <property type="entry name" value="DNA2/NAM7-like_C"/>
</dbReference>
<feature type="domain" description="NF-X1-type" evidence="7">
    <location>
        <begin position="1629"/>
        <end position="1647"/>
    </location>
</feature>
<feature type="compositionally biased region" description="Basic residues" evidence="6">
    <location>
        <begin position="241"/>
        <end position="254"/>
    </location>
</feature>
<dbReference type="InterPro" id="IPR057373">
    <property type="entry name" value="ZNFX1"/>
</dbReference>
<evidence type="ECO:0000313" key="9">
    <source>
        <dbReference type="Proteomes" id="UP001634394"/>
    </source>
</evidence>
<evidence type="ECO:0000256" key="5">
    <source>
        <dbReference type="SAM" id="Coils"/>
    </source>
</evidence>
<feature type="compositionally biased region" description="Basic and acidic residues" evidence="6">
    <location>
        <begin position="267"/>
        <end position="285"/>
    </location>
</feature>
<evidence type="ECO:0000256" key="3">
    <source>
        <dbReference type="ARBA" id="ARBA00022771"/>
    </source>
</evidence>
<keyword evidence="1" id="KW-0479">Metal-binding</keyword>
<feature type="compositionally biased region" description="Basic and acidic residues" evidence="6">
    <location>
        <begin position="136"/>
        <end position="152"/>
    </location>
</feature>
<keyword evidence="5" id="KW-0175">Coiled coil</keyword>
<evidence type="ECO:0000256" key="1">
    <source>
        <dbReference type="ARBA" id="ARBA00022723"/>
    </source>
</evidence>
<dbReference type="Proteomes" id="UP001634394">
    <property type="component" value="Unassembled WGS sequence"/>
</dbReference>
<feature type="compositionally biased region" description="Basic and acidic residues" evidence="6">
    <location>
        <begin position="230"/>
        <end position="240"/>
    </location>
</feature>
<accession>A0ABD3UFH0</accession>
<feature type="compositionally biased region" description="Polar residues" evidence="6">
    <location>
        <begin position="11"/>
        <end position="23"/>
    </location>
</feature>
<feature type="compositionally biased region" description="Basic and acidic residues" evidence="6">
    <location>
        <begin position="200"/>
        <end position="220"/>
    </location>
</feature>
<proteinExistence type="predicted"/>
<feature type="domain" description="NF-X1-type" evidence="7">
    <location>
        <begin position="1764"/>
        <end position="1786"/>
    </location>
</feature>
<feature type="domain" description="NF-X1-type" evidence="7">
    <location>
        <begin position="1682"/>
        <end position="1702"/>
    </location>
</feature>
<name>A0ABD3UFH0_SINWO</name>
<dbReference type="PANTHER" id="PTHR10887:SF341">
    <property type="entry name" value="NFX1-TYPE ZINC FINGER-CONTAINING PROTEIN 1"/>
    <property type="match status" value="1"/>
</dbReference>
<keyword evidence="4" id="KW-0862">Zinc</keyword>
<dbReference type="Pfam" id="PF25396">
    <property type="entry name" value="ZNFX1"/>
    <property type="match status" value="1"/>
</dbReference>
<feature type="domain" description="NF-X1-type" evidence="7">
    <location>
        <begin position="1820"/>
        <end position="1840"/>
    </location>
</feature>
<dbReference type="SMART" id="SM00438">
    <property type="entry name" value="ZnF_NFX"/>
    <property type="match status" value="5"/>
</dbReference>
<gene>
    <name evidence="8" type="ORF">ACJMK2_018561</name>
</gene>
<feature type="domain" description="NF-X1-type" evidence="7">
    <location>
        <begin position="1519"/>
        <end position="1545"/>
    </location>
</feature>
<dbReference type="InterPro" id="IPR045055">
    <property type="entry name" value="DNA2/NAM7-like"/>
</dbReference>
<evidence type="ECO:0000256" key="6">
    <source>
        <dbReference type="SAM" id="MobiDB-lite"/>
    </source>
</evidence>
<comment type="caution">
    <text evidence="8">The sequence shown here is derived from an EMBL/GenBank/DDBJ whole genome shotgun (WGS) entry which is preliminary data.</text>
</comment>
<dbReference type="SUPFAM" id="SSF52540">
    <property type="entry name" value="P-loop containing nucleoside triphosphate hydrolases"/>
    <property type="match status" value="1"/>
</dbReference>
<dbReference type="FunFam" id="3.40.50.300:FF:000742">
    <property type="entry name" value="NFX1-type zinc finger-containing protein 1"/>
    <property type="match status" value="1"/>
</dbReference>
<feature type="region of interest" description="Disordered" evidence="6">
    <location>
        <begin position="1"/>
        <end position="295"/>
    </location>
</feature>
<dbReference type="Pfam" id="PF13086">
    <property type="entry name" value="AAA_11"/>
    <property type="match status" value="2"/>
</dbReference>
<dbReference type="InterPro" id="IPR047187">
    <property type="entry name" value="SF1_C_Upf1"/>
</dbReference>
<dbReference type="CDD" id="cd18808">
    <property type="entry name" value="SF1_C_Upf1"/>
    <property type="match status" value="1"/>
</dbReference>
<keyword evidence="2" id="KW-0677">Repeat</keyword>
<protein>
    <recommendedName>
        <fullName evidence="7">NF-X1-type domain-containing protein</fullName>
    </recommendedName>
</protein>
<organism evidence="8 9">
    <name type="scientific">Sinanodonta woodiana</name>
    <name type="common">Chinese pond mussel</name>
    <name type="synonym">Anodonta woodiana</name>
    <dbReference type="NCBI Taxonomy" id="1069815"/>
    <lineage>
        <taxon>Eukaryota</taxon>
        <taxon>Metazoa</taxon>
        <taxon>Spiralia</taxon>
        <taxon>Lophotrochozoa</taxon>
        <taxon>Mollusca</taxon>
        <taxon>Bivalvia</taxon>
        <taxon>Autobranchia</taxon>
        <taxon>Heteroconchia</taxon>
        <taxon>Palaeoheterodonta</taxon>
        <taxon>Unionida</taxon>
        <taxon>Unionoidea</taxon>
        <taxon>Unionidae</taxon>
        <taxon>Unioninae</taxon>
        <taxon>Sinanodonta</taxon>
    </lineage>
</organism>
<evidence type="ECO:0000313" key="8">
    <source>
        <dbReference type="EMBL" id="KAL3847661.1"/>
    </source>
</evidence>
<dbReference type="CDD" id="cd17936">
    <property type="entry name" value="EEXXEc_NFX1"/>
    <property type="match status" value="1"/>
</dbReference>
<keyword evidence="9" id="KW-1185">Reference proteome</keyword>
<dbReference type="InterPro" id="IPR027417">
    <property type="entry name" value="P-loop_NTPase"/>
</dbReference>
<feature type="compositionally biased region" description="Basic and acidic residues" evidence="6">
    <location>
        <begin position="61"/>
        <end position="82"/>
    </location>
</feature>